<feature type="coiled-coil region" evidence="8">
    <location>
        <begin position="446"/>
        <end position="489"/>
    </location>
</feature>
<gene>
    <name evidence="12" type="ORF">RhiirA1_424193</name>
    <name evidence="11" type="ORF">RhiirA5_353965</name>
    <name evidence="13" type="ORF">RhiirC2_828684</name>
</gene>
<dbReference type="PRINTS" id="PR00326">
    <property type="entry name" value="GTP1OBG"/>
</dbReference>
<dbReference type="AlphaFoldDB" id="A0A2I1ERX7"/>
<feature type="compositionally biased region" description="Basic and acidic residues" evidence="9">
    <location>
        <begin position="592"/>
        <end position="601"/>
    </location>
</feature>
<comment type="similarity">
    <text evidence="7">Belongs to the TRAFAC class OBG-HflX-like GTPase superfamily. OBG GTPase family. NOG subfamily.</text>
</comment>
<feature type="compositionally biased region" description="Polar residues" evidence="9">
    <location>
        <begin position="565"/>
        <end position="575"/>
    </location>
</feature>
<dbReference type="PROSITE" id="PS51710">
    <property type="entry name" value="G_OBG"/>
    <property type="match status" value="1"/>
</dbReference>
<accession>A0A2I1ERX7</accession>
<evidence type="ECO:0000313" key="14">
    <source>
        <dbReference type="Proteomes" id="UP000232688"/>
    </source>
</evidence>
<dbReference type="InterPro" id="IPR006073">
    <property type="entry name" value="GTP-bd"/>
</dbReference>
<protein>
    <recommendedName>
        <fullName evidence="7">Nucleolar GTP-binding protein 1</fullName>
    </recommendedName>
</protein>
<dbReference type="Proteomes" id="UP000232722">
    <property type="component" value="Unassembled WGS sequence"/>
</dbReference>
<dbReference type="FunFam" id="3.40.50.300:FF:000496">
    <property type="entry name" value="Nucleolar GTP-binding protein 1"/>
    <property type="match status" value="1"/>
</dbReference>
<dbReference type="InterPro" id="IPR027417">
    <property type="entry name" value="P-loop_NTPase"/>
</dbReference>
<evidence type="ECO:0000313" key="11">
    <source>
        <dbReference type="EMBL" id="PKC11667.1"/>
    </source>
</evidence>
<dbReference type="VEuPathDB" id="FungiDB:RhiirA1_424193"/>
<feature type="domain" description="OBG-type G" evidence="10">
    <location>
        <begin position="169"/>
        <end position="341"/>
    </location>
</feature>
<keyword evidence="3 7" id="KW-0690">Ribosome biogenesis</keyword>
<dbReference type="GO" id="GO:1902626">
    <property type="term" value="P:assembly of large subunit precursor of preribosome"/>
    <property type="evidence" value="ECO:0007669"/>
    <property type="project" value="UniProtKB-ARBA"/>
</dbReference>
<dbReference type="VEuPathDB" id="FungiDB:FUN_020048"/>
<comment type="subcellular location">
    <subcellularLocation>
        <location evidence="2 7">Nucleus</location>
        <location evidence="2 7">Nucleolus</location>
    </subcellularLocation>
</comment>
<evidence type="ECO:0000256" key="8">
    <source>
        <dbReference type="SAM" id="Coils"/>
    </source>
</evidence>
<dbReference type="CDD" id="cd01897">
    <property type="entry name" value="NOG"/>
    <property type="match status" value="1"/>
</dbReference>
<dbReference type="InterPro" id="IPR010674">
    <property type="entry name" value="NOG1_Rossman_fold_dom"/>
</dbReference>
<keyword evidence="5" id="KW-0342">GTP-binding</keyword>
<evidence type="ECO:0000313" key="13">
    <source>
        <dbReference type="EMBL" id="PKK71158.1"/>
    </source>
</evidence>
<evidence type="ECO:0000256" key="4">
    <source>
        <dbReference type="ARBA" id="ARBA00022741"/>
    </source>
</evidence>
<dbReference type="Proteomes" id="UP000232688">
    <property type="component" value="Unassembled WGS sequence"/>
</dbReference>
<dbReference type="FunFam" id="1.20.120.1190:FF:000001">
    <property type="entry name" value="Nucleolar GTP-binding protein 1"/>
    <property type="match status" value="1"/>
</dbReference>
<dbReference type="EMBL" id="LLXH01000899">
    <property type="protein sequence ID" value="PKC62109.1"/>
    <property type="molecule type" value="Genomic_DNA"/>
</dbReference>
<evidence type="ECO:0000313" key="16">
    <source>
        <dbReference type="Proteomes" id="UP000233469"/>
    </source>
</evidence>
<dbReference type="Pfam" id="PF06858">
    <property type="entry name" value="NOG1"/>
    <property type="match status" value="1"/>
</dbReference>
<dbReference type="Pfam" id="PF17835">
    <property type="entry name" value="NOG1_N"/>
    <property type="match status" value="1"/>
</dbReference>
<dbReference type="VEuPathDB" id="FungiDB:RhiirFUN_018960"/>
<dbReference type="GO" id="GO:0005525">
    <property type="term" value="F:GTP binding"/>
    <property type="evidence" value="ECO:0007669"/>
    <property type="project" value="UniProtKB-KW"/>
</dbReference>
<dbReference type="OrthoDB" id="415015at2759"/>
<sequence>MALYNFKRIQPVPPANDFLDIVLSKTQRKTPTVIHKNYKIGRIRQFYMRKVKFTQDSFEEKLKAMLEEFPKLDDIHPFYSDLMNVLYDKDHYKIALGQINTARHLIDQVAKEYVRLLKFGDSLYRCKQLKKAALGRMATIMKRQKDSLVYLEQVRQHLARLPSIDPNTRTLLICGYPNVGKSSFMNKITRADVDVQPYAFTTKSLFVGHMDYRYLRWQVIDTPGILDHPLEQMNTIEMQSVTALAHLRACIMFFMDLSEQCGYSVKDQITLYQNVKPLFVNKPTFIVINKIDVTRPEDLPEDEQIMLKEIAERDGAQIVQLSCHTDEGVIDVRNTACDKLLAARVDFKLKGNKINEVINKIHLAEPIARDDIPRTPFIPEQVKGRPLYDMKDPKRRKLERDLEAEGGGPGVFSVDLKKKYLLKNDEWKYDAIPEIIDGKNIIDFVDPDIAEKLDALEREEQKLEAEGYYDSAEEMVDSEEEETKRLAEIIKEKKKLIIQAHRAKKMMKNRPVMPRTVITKSVEEMEEQLGQLGLDASAIRGRSLTRKRKRTETDDMDVDYPPSSPQASRSISVARSKSAVRDRSIAGLADTKQQKETEKQKKLSQRKSNLLAKVGESDRSIKVKRPKHLFSSKMTNGKKDWR</sequence>
<evidence type="ECO:0000313" key="12">
    <source>
        <dbReference type="EMBL" id="PKC62109.1"/>
    </source>
</evidence>
<evidence type="ECO:0000256" key="5">
    <source>
        <dbReference type="ARBA" id="ARBA00023134"/>
    </source>
</evidence>
<evidence type="ECO:0000256" key="3">
    <source>
        <dbReference type="ARBA" id="ARBA00022517"/>
    </source>
</evidence>
<reference evidence="12 14" key="4">
    <citation type="submission" date="2017-10" db="EMBL/GenBank/DDBJ databases">
        <title>Genome analyses suggest a sexual origin of heterokaryosis in a supposedly ancient asexual fungus.</title>
        <authorList>
            <person name="Corradi N."/>
            <person name="Sedzielewska K."/>
            <person name="Noel J."/>
            <person name="Charron P."/>
            <person name="Farinelli L."/>
            <person name="Marton T."/>
            <person name="Kruger M."/>
            <person name="Pelin A."/>
            <person name="Brachmann A."/>
            <person name="Corradi N."/>
        </authorList>
    </citation>
    <scope>NUCLEOTIDE SEQUENCE [LARGE SCALE GENOMIC DNA]</scope>
    <source>
        <strain evidence="12 14">A1</strain>
    </source>
</reference>
<reference evidence="15 16" key="1">
    <citation type="submission" date="2016-04" db="EMBL/GenBank/DDBJ databases">
        <title>Genome analyses suggest a sexual origin of heterokaryosis in a supposedly ancient asexual fungus.</title>
        <authorList>
            <person name="Ropars J."/>
            <person name="Sedzielewska K."/>
            <person name="Noel J."/>
            <person name="Charron P."/>
            <person name="Farinelli L."/>
            <person name="Marton T."/>
            <person name="Kruger M."/>
            <person name="Pelin A."/>
            <person name="Brachmann A."/>
            <person name="Corradi N."/>
        </authorList>
    </citation>
    <scope>NUCLEOTIDE SEQUENCE [LARGE SCALE GENOMIC DNA]</scope>
    <source>
        <strain evidence="11 15">A5</strain>
        <strain evidence="13 16">C2</strain>
    </source>
</reference>
<reference evidence="11 15" key="2">
    <citation type="submission" date="2017-09" db="EMBL/GenBank/DDBJ databases">
        <title>Extensive intraspecific genome diversity in a model arbuscular mycorrhizal fungus.</title>
        <authorList>
            <person name="Chen E.C."/>
            <person name="Morin E."/>
            <person name="Beaudet D."/>
            <person name="Noel J."/>
            <person name="Ndikumana S."/>
            <person name="Charron P."/>
            <person name="St-Onge C."/>
            <person name="Giorgi J."/>
            <person name="Grigoriev I.V."/>
            <person name="Roux C."/>
            <person name="Martin F.M."/>
            <person name="Corradi N."/>
        </authorList>
    </citation>
    <scope>NUCLEOTIDE SEQUENCE [LARGE SCALE GENOMIC DNA]</scope>
    <source>
        <strain evidence="11 15">A5</strain>
    </source>
</reference>
<dbReference type="EMBL" id="LLXL01000544">
    <property type="protein sequence ID" value="PKK71158.1"/>
    <property type="molecule type" value="Genomic_DNA"/>
</dbReference>
<dbReference type="EMBL" id="LLXJ01000295">
    <property type="protein sequence ID" value="PKC11667.1"/>
    <property type="molecule type" value="Genomic_DNA"/>
</dbReference>
<comment type="caution">
    <text evidence="13">The sequence shown here is derived from an EMBL/GenBank/DDBJ whole genome shotgun (WGS) entry which is preliminary data.</text>
</comment>
<dbReference type="Gene3D" id="3.40.50.300">
    <property type="entry name" value="P-loop containing nucleotide triphosphate hydrolases"/>
    <property type="match status" value="1"/>
</dbReference>
<dbReference type="InterPro" id="IPR041623">
    <property type="entry name" value="NOG1_N"/>
</dbReference>
<dbReference type="PIRSF" id="PIRSF038919">
    <property type="entry name" value="NOG1"/>
    <property type="match status" value="1"/>
</dbReference>
<keyword evidence="6 7" id="KW-0539">Nucleus</keyword>
<proteinExistence type="inferred from homology"/>
<keyword evidence="8" id="KW-0175">Coiled coil</keyword>
<evidence type="ECO:0000256" key="9">
    <source>
        <dbReference type="SAM" id="MobiDB-lite"/>
    </source>
</evidence>
<dbReference type="InterPro" id="IPR012973">
    <property type="entry name" value="NOG_C"/>
</dbReference>
<evidence type="ECO:0000313" key="15">
    <source>
        <dbReference type="Proteomes" id="UP000232722"/>
    </source>
</evidence>
<dbReference type="SMR" id="A0A2I1ERX7"/>
<keyword evidence="4" id="KW-0547">Nucleotide-binding</keyword>
<reference evidence="14 16" key="3">
    <citation type="submission" date="2017-10" db="EMBL/GenBank/DDBJ databases">
        <title>Extensive intraspecific genome diversity in a model arbuscular mycorrhizal fungus.</title>
        <authorList>
            <person name="Chen E.C.H."/>
            <person name="Morin E."/>
            <person name="Baudet D."/>
            <person name="Noel J."/>
            <person name="Ndikumana S."/>
            <person name="Charron P."/>
            <person name="St-Onge C."/>
            <person name="Giorgi J."/>
            <person name="Grigoriev I.V."/>
            <person name="Roux C."/>
            <person name="Martin F.M."/>
            <person name="Corradi N."/>
        </authorList>
    </citation>
    <scope>NUCLEOTIDE SEQUENCE [LARGE SCALE GENOMIC DNA]</scope>
    <source>
        <strain evidence="12 14">A1</strain>
        <strain evidence="13 16">C2</strain>
    </source>
</reference>
<evidence type="ECO:0000256" key="7">
    <source>
        <dbReference type="PIRNR" id="PIRNR038919"/>
    </source>
</evidence>
<evidence type="ECO:0000256" key="2">
    <source>
        <dbReference type="ARBA" id="ARBA00004604"/>
    </source>
</evidence>
<feature type="region of interest" description="Disordered" evidence="9">
    <location>
        <begin position="543"/>
        <end position="642"/>
    </location>
</feature>
<dbReference type="PANTHER" id="PTHR45759">
    <property type="entry name" value="NUCLEOLAR GTP-BINDING PROTEIN 1"/>
    <property type="match status" value="1"/>
</dbReference>
<evidence type="ECO:0000256" key="1">
    <source>
        <dbReference type="ARBA" id="ARBA00002889"/>
    </source>
</evidence>
<organism evidence="13 16">
    <name type="scientific">Rhizophagus irregularis</name>
    <dbReference type="NCBI Taxonomy" id="588596"/>
    <lineage>
        <taxon>Eukaryota</taxon>
        <taxon>Fungi</taxon>
        <taxon>Fungi incertae sedis</taxon>
        <taxon>Mucoromycota</taxon>
        <taxon>Glomeromycotina</taxon>
        <taxon>Glomeromycetes</taxon>
        <taxon>Glomerales</taxon>
        <taxon>Glomeraceae</taxon>
        <taxon>Rhizophagus</taxon>
    </lineage>
</organism>
<dbReference type="Pfam" id="PF08155">
    <property type="entry name" value="NOGCT"/>
    <property type="match status" value="1"/>
</dbReference>
<dbReference type="InterPro" id="IPR031167">
    <property type="entry name" value="G_OBG"/>
</dbReference>
<dbReference type="Proteomes" id="UP000233469">
    <property type="component" value="Unassembled WGS sequence"/>
</dbReference>
<dbReference type="SUPFAM" id="SSF52540">
    <property type="entry name" value="P-loop containing nucleoside triphosphate hydrolases"/>
    <property type="match status" value="1"/>
</dbReference>
<dbReference type="GO" id="GO:0005730">
    <property type="term" value="C:nucleolus"/>
    <property type="evidence" value="ECO:0007669"/>
    <property type="project" value="UniProtKB-SubCell"/>
</dbReference>
<dbReference type="InterPro" id="IPR024926">
    <property type="entry name" value="NOG1"/>
</dbReference>
<dbReference type="Gene3D" id="1.20.120.1190">
    <property type="match status" value="1"/>
</dbReference>
<name>A0A2I1ERX7_9GLOM</name>
<evidence type="ECO:0000256" key="6">
    <source>
        <dbReference type="ARBA" id="ARBA00023242"/>
    </source>
</evidence>
<evidence type="ECO:0000259" key="10">
    <source>
        <dbReference type="PROSITE" id="PS51710"/>
    </source>
</evidence>
<comment type="function">
    <text evidence="1 7">Involved in the biogenesis of the 60S ribosomal subunit.</text>
</comment>